<evidence type="ECO:0000256" key="3">
    <source>
        <dbReference type="ARBA" id="ARBA00022691"/>
    </source>
</evidence>
<evidence type="ECO:0000256" key="2">
    <source>
        <dbReference type="ARBA" id="ARBA00022679"/>
    </source>
</evidence>
<reference evidence="7" key="1">
    <citation type="journal article" date="2022" name="Int. J. Syst. Evol. Microbiol.">
        <title>Anaeromyxobacter oryzae sp. nov., Anaeromyxobacter diazotrophicus sp. nov. and Anaeromyxobacter paludicola sp. nov., isolated from paddy soils.</title>
        <authorList>
            <person name="Itoh H."/>
            <person name="Xu Z."/>
            <person name="Mise K."/>
            <person name="Masuda Y."/>
            <person name="Ushijima N."/>
            <person name="Hayakawa C."/>
            <person name="Shiratori Y."/>
            <person name="Senoo K."/>
        </authorList>
    </citation>
    <scope>NUCLEOTIDE SEQUENCE [LARGE SCALE GENOMIC DNA]</scope>
    <source>
        <strain evidence="7">Red630</strain>
    </source>
</reference>
<dbReference type="Pfam" id="PF02547">
    <property type="entry name" value="Queuosine_synth"/>
    <property type="match status" value="1"/>
</dbReference>
<comment type="subcellular location">
    <subcellularLocation>
        <location evidence="5">Cytoplasm</location>
    </subcellularLocation>
</comment>
<comment type="pathway">
    <text evidence="5">tRNA modification; tRNA-queuosine biosynthesis.</text>
</comment>
<evidence type="ECO:0000256" key="1">
    <source>
        <dbReference type="ARBA" id="ARBA00022490"/>
    </source>
</evidence>
<dbReference type="InterPro" id="IPR003699">
    <property type="entry name" value="QueA"/>
</dbReference>
<comment type="catalytic activity">
    <reaction evidence="5">
        <text>7-aminomethyl-7-carbaguanosine(34) in tRNA + S-adenosyl-L-methionine = epoxyqueuosine(34) in tRNA + adenine + L-methionine + 2 H(+)</text>
        <dbReference type="Rhea" id="RHEA:32155"/>
        <dbReference type="Rhea" id="RHEA-COMP:10342"/>
        <dbReference type="Rhea" id="RHEA-COMP:18582"/>
        <dbReference type="ChEBI" id="CHEBI:15378"/>
        <dbReference type="ChEBI" id="CHEBI:16708"/>
        <dbReference type="ChEBI" id="CHEBI:57844"/>
        <dbReference type="ChEBI" id="CHEBI:59789"/>
        <dbReference type="ChEBI" id="CHEBI:82833"/>
        <dbReference type="ChEBI" id="CHEBI:194443"/>
        <dbReference type="EC" id="2.4.99.17"/>
    </reaction>
</comment>
<name>A0ABM7X5G6_9BACT</name>
<proteinExistence type="inferred from homology"/>
<protein>
    <recommendedName>
        <fullName evidence="5">S-adenosylmethionine:tRNA ribosyltransferase-isomerase</fullName>
        <ecNumber evidence="5">2.4.99.17</ecNumber>
    </recommendedName>
    <alternativeName>
        <fullName evidence="5">Queuosine biosynthesis protein QueA</fullName>
    </alternativeName>
</protein>
<comment type="subunit">
    <text evidence="5">Monomer.</text>
</comment>
<dbReference type="PANTHER" id="PTHR30307">
    <property type="entry name" value="S-ADENOSYLMETHIONINE:TRNA RIBOSYLTRANSFERASE-ISOMERASE"/>
    <property type="match status" value="1"/>
</dbReference>
<keyword evidence="2 5" id="KW-0808">Transferase</keyword>
<dbReference type="EMBL" id="AP025592">
    <property type="protein sequence ID" value="BDG07059.1"/>
    <property type="molecule type" value="Genomic_DNA"/>
</dbReference>
<sequence>MKVSDFDYALPEELIAQEPVSPRDASRLMVVPRDPAAALAHRAFRELDALLAPGDLLVMNDTRVIPARLTGAKESGGKVEVLLLEPDAPGSARWKAMGQASKPLRPGARIAFQAFSAVLEEVLGGGFYRVRFDREGAALEAAIAREGSLPLPPYIRRAPGPADAERYQTVVARVPGSAAAPTAGLHFTPELLARLAARGVERTCVTLHVGPGTFLPIRSDTVEEHRMHEERYEVPEAAARAFAAARARGGRVVAVGTTSVRTLESAASEDGLRAGPGRTSIFITPGHRFRAVDALVTNLHLPRSTLLMLVCAFAGSERVLGAYRAAVESRYRFFSYGDAMLLV</sequence>
<dbReference type="InterPro" id="IPR042118">
    <property type="entry name" value="QueA_dom1"/>
</dbReference>
<dbReference type="InterPro" id="IPR042119">
    <property type="entry name" value="QueA_dom2"/>
</dbReference>
<evidence type="ECO:0000313" key="6">
    <source>
        <dbReference type="EMBL" id="BDG07059.1"/>
    </source>
</evidence>
<dbReference type="NCBIfam" id="NF001140">
    <property type="entry name" value="PRK00147.1"/>
    <property type="match status" value="1"/>
</dbReference>
<dbReference type="EC" id="2.4.99.17" evidence="5"/>
<keyword evidence="3 5" id="KW-0949">S-adenosyl-L-methionine</keyword>
<dbReference type="InterPro" id="IPR036100">
    <property type="entry name" value="QueA_sf"/>
</dbReference>
<keyword evidence="7" id="KW-1185">Reference proteome</keyword>
<comment type="function">
    <text evidence="5">Transfers and isomerizes the ribose moiety from AdoMet to the 7-aminomethyl group of 7-deazaguanine (preQ1-tRNA) to give epoxyqueuosine (oQ-tRNA).</text>
</comment>
<keyword evidence="4 5" id="KW-0671">Queuosine biosynthesis</keyword>
<organism evidence="6 7">
    <name type="scientific">Anaeromyxobacter paludicola</name>
    <dbReference type="NCBI Taxonomy" id="2918171"/>
    <lineage>
        <taxon>Bacteria</taxon>
        <taxon>Pseudomonadati</taxon>
        <taxon>Myxococcota</taxon>
        <taxon>Myxococcia</taxon>
        <taxon>Myxococcales</taxon>
        <taxon>Cystobacterineae</taxon>
        <taxon>Anaeromyxobacteraceae</taxon>
        <taxon>Anaeromyxobacter</taxon>
    </lineage>
</organism>
<dbReference type="Proteomes" id="UP001162734">
    <property type="component" value="Chromosome"/>
</dbReference>
<dbReference type="HAMAP" id="MF_00113">
    <property type="entry name" value="QueA"/>
    <property type="match status" value="1"/>
</dbReference>
<gene>
    <name evidence="5 6" type="primary">queA</name>
    <name evidence="6" type="ORF">AMPC_01720</name>
</gene>
<evidence type="ECO:0000313" key="7">
    <source>
        <dbReference type="Proteomes" id="UP001162734"/>
    </source>
</evidence>
<dbReference type="RefSeq" id="WP_248343653.1">
    <property type="nucleotide sequence ID" value="NZ_AP025592.1"/>
</dbReference>
<comment type="similarity">
    <text evidence="5">Belongs to the QueA family.</text>
</comment>
<evidence type="ECO:0000256" key="4">
    <source>
        <dbReference type="ARBA" id="ARBA00022785"/>
    </source>
</evidence>
<keyword evidence="1 5" id="KW-0963">Cytoplasm</keyword>
<dbReference type="PANTHER" id="PTHR30307:SF0">
    <property type="entry name" value="S-ADENOSYLMETHIONINE:TRNA RIBOSYLTRANSFERASE-ISOMERASE"/>
    <property type="match status" value="1"/>
</dbReference>
<dbReference type="Gene3D" id="2.40.10.240">
    <property type="entry name" value="QueA-like"/>
    <property type="match status" value="1"/>
</dbReference>
<evidence type="ECO:0000256" key="5">
    <source>
        <dbReference type="HAMAP-Rule" id="MF_00113"/>
    </source>
</evidence>
<dbReference type="NCBIfam" id="TIGR00113">
    <property type="entry name" value="queA"/>
    <property type="match status" value="1"/>
</dbReference>
<accession>A0ABM7X5G6</accession>
<dbReference type="SUPFAM" id="SSF111337">
    <property type="entry name" value="QueA-like"/>
    <property type="match status" value="1"/>
</dbReference>
<dbReference type="Gene3D" id="3.40.1780.10">
    <property type="entry name" value="QueA-like"/>
    <property type="match status" value="1"/>
</dbReference>